<dbReference type="InterPro" id="IPR008000">
    <property type="entry name" value="Rham/fucose_mutarotase"/>
</dbReference>
<dbReference type="InterPro" id="IPR011008">
    <property type="entry name" value="Dimeric_a/b-barrel"/>
</dbReference>
<reference evidence="2" key="1">
    <citation type="submission" date="2016-02" db="EMBL/GenBank/DDBJ databases">
        <authorList>
            <person name="Shin S.-K."/>
            <person name="Yi H."/>
            <person name="Kim E."/>
        </authorList>
    </citation>
    <scope>NUCLEOTIDE SEQUENCE [LARGE SCALE GENOMIC DNA]</scope>
    <source>
        <strain evidence="2">LPB0003</strain>
    </source>
</reference>
<dbReference type="STRING" id="1774273.LPB03_10275"/>
<dbReference type="AlphaFoldDB" id="A0A1B8TSG9"/>
<dbReference type="PANTHER" id="PTHR43239:SF1">
    <property type="entry name" value="UPF0734 PROTEIN DDB_G0273871_DDB_G0273177"/>
    <property type="match status" value="1"/>
</dbReference>
<keyword evidence="2" id="KW-1185">Reference proteome</keyword>
<name>A0A1B8TSG9_9FLAO</name>
<dbReference type="KEGG" id="pob:LPB03_10275"/>
<evidence type="ECO:0000313" key="2">
    <source>
        <dbReference type="Proteomes" id="UP000092584"/>
    </source>
</evidence>
<dbReference type="Pfam" id="PF05336">
    <property type="entry name" value="rhaM"/>
    <property type="match status" value="1"/>
</dbReference>
<evidence type="ECO:0000313" key="1">
    <source>
        <dbReference type="EMBL" id="OBY62542.1"/>
    </source>
</evidence>
<accession>A0A1B8TSG9</accession>
<dbReference type="GO" id="GO:0016857">
    <property type="term" value="F:racemase and epimerase activity, acting on carbohydrates and derivatives"/>
    <property type="evidence" value="ECO:0007669"/>
    <property type="project" value="InterPro"/>
</dbReference>
<sequence>MNTKRYCLVCDLKDDPILIEEYKEHHKNVWPEILKSIKESGIEKINIYNLGNRLFMVIEVNKSFFFDKKATLDANNPKVQEWEELMWKYQQALPLAKKGEKWLLLEEIFKV</sequence>
<comment type="caution">
    <text evidence="1">The sequence shown here is derived from an EMBL/GenBank/DDBJ whole genome shotgun (WGS) entry which is preliminary data.</text>
</comment>
<dbReference type="SUPFAM" id="SSF54909">
    <property type="entry name" value="Dimeric alpha+beta barrel"/>
    <property type="match status" value="1"/>
</dbReference>
<dbReference type="RefSeq" id="WP_065319527.1">
    <property type="nucleotide sequence ID" value="NZ_CP017477.1"/>
</dbReference>
<dbReference type="Gene3D" id="3.30.70.100">
    <property type="match status" value="1"/>
</dbReference>
<dbReference type="PANTHER" id="PTHR43239">
    <property type="entry name" value="UPF0734 PROTEIN DDB_G0273871/DDB_G0273177"/>
    <property type="match status" value="1"/>
</dbReference>
<protein>
    <submittedName>
        <fullName evidence="1">L-fucose mutarotase</fullName>
    </submittedName>
</protein>
<dbReference type="OrthoDB" id="1430580at2"/>
<organism evidence="1 2">
    <name type="scientific">Polaribacter vadi</name>
    <dbReference type="NCBI Taxonomy" id="1774273"/>
    <lineage>
        <taxon>Bacteria</taxon>
        <taxon>Pseudomonadati</taxon>
        <taxon>Bacteroidota</taxon>
        <taxon>Flavobacteriia</taxon>
        <taxon>Flavobacteriales</taxon>
        <taxon>Flavobacteriaceae</taxon>
    </lineage>
</organism>
<dbReference type="InterPro" id="IPR052996">
    <property type="entry name" value="Carb_Metab_Mutarotase"/>
</dbReference>
<gene>
    <name evidence="1" type="ORF">LPB3_10285</name>
</gene>
<proteinExistence type="predicted"/>
<dbReference type="Proteomes" id="UP000092584">
    <property type="component" value="Unassembled WGS sequence"/>
</dbReference>
<dbReference type="EMBL" id="LSFM01000023">
    <property type="protein sequence ID" value="OBY62542.1"/>
    <property type="molecule type" value="Genomic_DNA"/>
</dbReference>